<proteinExistence type="predicted"/>
<dbReference type="Proteomes" id="UP001286313">
    <property type="component" value="Unassembled WGS sequence"/>
</dbReference>
<evidence type="ECO:0000313" key="2">
    <source>
        <dbReference type="EMBL" id="KAK3883797.1"/>
    </source>
</evidence>
<evidence type="ECO:0000313" key="3">
    <source>
        <dbReference type="Proteomes" id="UP001286313"/>
    </source>
</evidence>
<dbReference type="EMBL" id="JAWQEG010000955">
    <property type="protein sequence ID" value="KAK3883797.1"/>
    <property type="molecule type" value="Genomic_DNA"/>
</dbReference>
<accession>A0AAE1FZY5</accession>
<protein>
    <submittedName>
        <fullName evidence="2">Uncharacterized protein</fullName>
    </submittedName>
</protein>
<dbReference type="AlphaFoldDB" id="A0AAE1FZY5"/>
<name>A0AAE1FZY5_PETCI</name>
<evidence type="ECO:0000256" key="1">
    <source>
        <dbReference type="SAM" id="MobiDB-lite"/>
    </source>
</evidence>
<gene>
    <name evidence="2" type="ORF">Pcinc_011922</name>
</gene>
<keyword evidence="3" id="KW-1185">Reference proteome</keyword>
<sequence length="228" mass="24592">MQEEVDMPERPVCEVEEGPTPYLKLNGNCTLYLILCFITAKNIAQGVIVSSWDHQAASQIQRHPLMKLILMRYHLTTMMGSFEAIKLQPVRSQGGESETPPVDCSSRNSITVPPPPPTIDVHHKDSSGSEEGGGVSRCDGVVDRCEGTTLSHDGHHHHTHDASTTPREKRPREGVGGSGSSNKVGTMGSVGLCVSDGVLGSAPPQVNESFNHTVISKHSQAPPWKNCL</sequence>
<organism evidence="2 3">
    <name type="scientific">Petrolisthes cinctipes</name>
    <name type="common">Flat porcelain crab</name>
    <dbReference type="NCBI Taxonomy" id="88211"/>
    <lineage>
        <taxon>Eukaryota</taxon>
        <taxon>Metazoa</taxon>
        <taxon>Ecdysozoa</taxon>
        <taxon>Arthropoda</taxon>
        <taxon>Crustacea</taxon>
        <taxon>Multicrustacea</taxon>
        <taxon>Malacostraca</taxon>
        <taxon>Eumalacostraca</taxon>
        <taxon>Eucarida</taxon>
        <taxon>Decapoda</taxon>
        <taxon>Pleocyemata</taxon>
        <taxon>Anomura</taxon>
        <taxon>Galatheoidea</taxon>
        <taxon>Porcellanidae</taxon>
        <taxon>Petrolisthes</taxon>
    </lineage>
</organism>
<comment type="caution">
    <text evidence="2">The sequence shown here is derived from an EMBL/GenBank/DDBJ whole genome shotgun (WGS) entry which is preliminary data.</text>
</comment>
<reference evidence="2" key="1">
    <citation type="submission" date="2023-10" db="EMBL/GenBank/DDBJ databases">
        <title>Genome assemblies of two species of porcelain crab, Petrolisthes cinctipes and Petrolisthes manimaculis (Anomura: Porcellanidae).</title>
        <authorList>
            <person name="Angst P."/>
        </authorList>
    </citation>
    <scope>NUCLEOTIDE SEQUENCE</scope>
    <source>
        <strain evidence="2">PB745_01</strain>
        <tissue evidence="2">Gill</tissue>
    </source>
</reference>
<feature type="region of interest" description="Disordered" evidence="1">
    <location>
        <begin position="90"/>
        <end position="188"/>
    </location>
</feature>